<evidence type="ECO:0000256" key="1">
    <source>
        <dbReference type="ARBA" id="ARBA00022679"/>
    </source>
</evidence>
<dbReference type="EMBL" id="JBJKFK010000921">
    <property type="protein sequence ID" value="KAL3314726.1"/>
    <property type="molecule type" value="Genomic_DNA"/>
</dbReference>
<comment type="caution">
    <text evidence="4">The sequence shown here is derived from an EMBL/GenBank/DDBJ whole genome shotgun (WGS) entry which is preliminary data.</text>
</comment>
<proteinExistence type="inferred from homology"/>
<gene>
    <name evidence="4" type="primary">NAA20</name>
    <name evidence="4" type="ORF">Ciccas_006645</name>
</gene>
<sequence length="87" mass="10241">MLSIINQLVLNFSSKGCHYTDLFVKESNVLAQKIYEKLGYIVYRRVLKYYNDKEDAFDMRKALSADVEKKSVIPFDRPIRGEELEFV</sequence>
<keyword evidence="1" id="KW-0808">Transferase</keyword>
<dbReference type="PANTHER" id="PTHR45910:SF1">
    <property type="entry name" value="N-ALPHA-ACETYLTRANSFERASE 20"/>
    <property type="match status" value="1"/>
</dbReference>
<organism evidence="4 5">
    <name type="scientific">Cichlidogyrus casuarinus</name>
    <dbReference type="NCBI Taxonomy" id="1844966"/>
    <lineage>
        <taxon>Eukaryota</taxon>
        <taxon>Metazoa</taxon>
        <taxon>Spiralia</taxon>
        <taxon>Lophotrochozoa</taxon>
        <taxon>Platyhelminthes</taxon>
        <taxon>Monogenea</taxon>
        <taxon>Monopisthocotylea</taxon>
        <taxon>Dactylogyridea</taxon>
        <taxon>Ancyrocephalidae</taxon>
        <taxon>Cichlidogyrus</taxon>
    </lineage>
</organism>
<evidence type="ECO:0000313" key="5">
    <source>
        <dbReference type="Proteomes" id="UP001626550"/>
    </source>
</evidence>
<dbReference type="Proteomes" id="UP001626550">
    <property type="component" value="Unassembled WGS sequence"/>
</dbReference>
<reference evidence="4 5" key="1">
    <citation type="submission" date="2024-11" db="EMBL/GenBank/DDBJ databases">
        <title>Adaptive evolution of stress response genes in parasites aligns with host niche diversity.</title>
        <authorList>
            <person name="Hahn C."/>
            <person name="Resl P."/>
        </authorList>
    </citation>
    <scope>NUCLEOTIDE SEQUENCE [LARGE SCALE GENOMIC DNA]</scope>
    <source>
        <strain evidence="4">EGGRZ-B1_66</strain>
        <tissue evidence="4">Body</tissue>
    </source>
</reference>
<dbReference type="Gene3D" id="3.40.630.30">
    <property type="match status" value="1"/>
</dbReference>
<comment type="similarity">
    <text evidence="3">Belongs to the acetyltransferase family. ARD1 subfamily.</text>
</comment>
<evidence type="ECO:0000256" key="2">
    <source>
        <dbReference type="ARBA" id="ARBA00023315"/>
    </source>
</evidence>
<keyword evidence="2" id="KW-0012">Acyltransferase</keyword>
<evidence type="ECO:0000256" key="3">
    <source>
        <dbReference type="ARBA" id="ARBA00025786"/>
    </source>
</evidence>
<dbReference type="InterPro" id="IPR016181">
    <property type="entry name" value="Acyl_CoA_acyltransferase"/>
</dbReference>
<keyword evidence="5" id="KW-1185">Reference proteome</keyword>
<dbReference type="AlphaFoldDB" id="A0ABD2Q7K5"/>
<dbReference type="SUPFAM" id="SSF55729">
    <property type="entry name" value="Acyl-CoA N-acyltransferases (Nat)"/>
    <property type="match status" value="1"/>
</dbReference>
<accession>A0ABD2Q7K5</accession>
<dbReference type="InterPro" id="IPR051646">
    <property type="entry name" value="NatB_acetyltransferase_subunit"/>
</dbReference>
<evidence type="ECO:0000313" key="4">
    <source>
        <dbReference type="EMBL" id="KAL3314726.1"/>
    </source>
</evidence>
<name>A0ABD2Q7K5_9PLAT</name>
<dbReference type="GO" id="GO:0016746">
    <property type="term" value="F:acyltransferase activity"/>
    <property type="evidence" value="ECO:0007669"/>
    <property type="project" value="UniProtKB-KW"/>
</dbReference>
<protein>
    <submittedName>
        <fullName evidence="4">N(Alpha)-acetyltransferase 20, NatB catalytic subunit</fullName>
    </submittedName>
</protein>
<dbReference type="PANTHER" id="PTHR45910">
    <property type="entry name" value="N-ALPHA-ACETYLTRANSFERASE 20"/>
    <property type="match status" value="1"/>
</dbReference>